<dbReference type="AlphaFoldDB" id="A0A699H1R5"/>
<name>A0A699H1R5_TANCI</name>
<sequence length="218" mass="25349">MTKNLNLPSQILNTLAETIKTENVKNKNLRGMNREFETRHDGTLYIENRSWLPCFGDLRTLAMHKSHKTKYSIHLGSGKMYQDLKNLYWWPNIKAYVTTYVSKGLTCSKVKVENQKLSGLLVQPEIPQSKWEKITIDFITKLTKTSSGCDTIWVFVNCLTKSAHFLPMKEIDSMERLMRLYLKEVVLRHKVPVSIIPTVIIDLHRISGSRSRRLWVLV</sequence>
<keyword evidence="2" id="KW-0695">RNA-directed DNA polymerase</keyword>
<evidence type="ECO:0000313" key="2">
    <source>
        <dbReference type="EMBL" id="GEX24138.1"/>
    </source>
</evidence>
<organism evidence="2">
    <name type="scientific">Tanacetum cinerariifolium</name>
    <name type="common">Dalmatian daisy</name>
    <name type="synonym">Chrysanthemum cinerariifolium</name>
    <dbReference type="NCBI Taxonomy" id="118510"/>
    <lineage>
        <taxon>Eukaryota</taxon>
        <taxon>Viridiplantae</taxon>
        <taxon>Streptophyta</taxon>
        <taxon>Embryophyta</taxon>
        <taxon>Tracheophyta</taxon>
        <taxon>Spermatophyta</taxon>
        <taxon>Magnoliopsida</taxon>
        <taxon>eudicotyledons</taxon>
        <taxon>Gunneridae</taxon>
        <taxon>Pentapetalae</taxon>
        <taxon>asterids</taxon>
        <taxon>campanulids</taxon>
        <taxon>Asterales</taxon>
        <taxon>Asteraceae</taxon>
        <taxon>Asteroideae</taxon>
        <taxon>Anthemideae</taxon>
        <taxon>Anthemidinae</taxon>
        <taxon>Tanacetum</taxon>
    </lineage>
</organism>
<proteinExistence type="predicted"/>
<keyword evidence="2" id="KW-0548">Nucleotidyltransferase</keyword>
<dbReference type="Gene3D" id="3.30.420.10">
    <property type="entry name" value="Ribonuclease H-like superfamily/Ribonuclease H"/>
    <property type="match status" value="1"/>
</dbReference>
<accession>A0A699H1R5</accession>
<dbReference type="PANTHER" id="PTHR45835:SF99">
    <property type="entry name" value="CHROMO DOMAIN-CONTAINING PROTEIN-RELATED"/>
    <property type="match status" value="1"/>
</dbReference>
<dbReference type="InterPro" id="IPR041588">
    <property type="entry name" value="Integrase_H2C2"/>
</dbReference>
<dbReference type="InterPro" id="IPR012337">
    <property type="entry name" value="RNaseH-like_sf"/>
</dbReference>
<dbReference type="GO" id="GO:0003676">
    <property type="term" value="F:nucleic acid binding"/>
    <property type="evidence" value="ECO:0007669"/>
    <property type="project" value="InterPro"/>
</dbReference>
<dbReference type="InterPro" id="IPR036397">
    <property type="entry name" value="RNaseH_sf"/>
</dbReference>
<dbReference type="EMBL" id="BKCJ010097082">
    <property type="protein sequence ID" value="GEX24138.1"/>
    <property type="molecule type" value="Genomic_DNA"/>
</dbReference>
<dbReference type="Gene3D" id="1.10.340.70">
    <property type="match status" value="1"/>
</dbReference>
<reference evidence="2" key="1">
    <citation type="journal article" date="2019" name="Sci. Rep.">
        <title>Draft genome of Tanacetum cinerariifolium, the natural source of mosquito coil.</title>
        <authorList>
            <person name="Yamashiro T."/>
            <person name="Shiraishi A."/>
            <person name="Satake H."/>
            <person name="Nakayama K."/>
        </authorList>
    </citation>
    <scope>NUCLEOTIDE SEQUENCE</scope>
</reference>
<protein>
    <submittedName>
        <fullName evidence="2">Putative reverse transcriptase domain-containing protein</fullName>
    </submittedName>
</protein>
<dbReference type="GO" id="GO:0003964">
    <property type="term" value="F:RNA-directed DNA polymerase activity"/>
    <property type="evidence" value="ECO:0007669"/>
    <property type="project" value="UniProtKB-KW"/>
</dbReference>
<gene>
    <name evidence="2" type="ORF">Tci_296113</name>
</gene>
<dbReference type="Pfam" id="PF17921">
    <property type="entry name" value="Integrase_H2C2"/>
    <property type="match status" value="1"/>
</dbReference>
<evidence type="ECO:0000259" key="1">
    <source>
        <dbReference type="Pfam" id="PF17921"/>
    </source>
</evidence>
<keyword evidence="2" id="KW-0808">Transferase</keyword>
<comment type="caution">
    <text evidence="2">The sequence shown here is derived from an EMBL/GenBank/DDBJ whole genome shotgun (WGS) entry which is preliminary data.</text>
</comment>
<dbReference type="PANTHER" id="PTHR45835">
    <property type="entry name" value="YALI0A06105P"/>
    <property type="match status" value="1"/>
</dbReference>
<feature type="domain" description="Integrase zinc-binding" evidence="1">
    <location>
        <begin position="57"/>
        <end position="112"/>
    </location>
</feature>
<dbReference type="SUPFAM" id="SSF53098">
    <property type="entry name" value="Ribonuclease H-like"/>
    <property type="match status" value="1"/>
</dbReference>